<evidence type="ECO:0000256" key="1">
    <source>
        <dbReference type="ARBA" id="ARBA00006964"/>
    </source>
</evidence>
<dbReference type="AlphaFoldDB" id="A0A852TJC9"/>
<dbReference type="Proteomes" id="UP000548423">
    <property type="component" value="Unassembled WGS sequence"/>
</dbReference>
<organism evidence="5 6">
    <name type="scientific">Neobacillus niacini</name>
    <dbReference type="NCBI Taxonomy" id="86668"/>
    <lineage>
        <taxon>Bacteria</taxon>
        <taxon>Bacillati</taxon>
        <taxon>Bacillota</taxon>
        <taxon>Bacilli</taxon>
        <taxon>Bacillales</taxon>
        <taxon>Bacillaceae</taxon>
        <taxon>Neobacillus</taxon>
    </lineage>
</organism>
<dbReference type="Pfam" id="PF01784">
    <property type="entry name" value="DUF34_NIF3"/>
    <property type="match status" value="1"/>
</dbReference>
<proteinExistence type="inferred from homology"/>
<gene>
    <name evidence="5" type="ORF">F4694_005750</name>
</gene>
<keyword evidence="3 4" id="KW-0479">Metal-binding</keyword>
<evidence type="ECO:0000256" key="3">
    <source>
        <dbReference type="ARBA" id="ARBA00022723"/>
    </source>
</evidence>
<dbReference type="PANTHER" id="PTHR13799">
    <property type="entry name" value="NGG1 INTERACTING FACTOR 3"/>
    <property type="match status" value="1"/>
</dbReference>
<name>A0A852TJC9_9BACI</name>
<evidence type="ECO:0000313" key="6">
    <source>
        <dbReference type="Proteomes" id="UP000548423"/>
    </source>
</evidence>
<dbReference type="EMBL" id="JACCBX010000017">
    <property type="protein sequence ID" value="NYE08893.1"/>
    <property type="molecule type" value="Genomic_DNA"/>
</dbReference>
<feature type="binding site" evidence="4">
    <location>
        <position position="275"/>
    </location>
    <ligand>
        <name>a divalent metal cation</name>
        <dbReference type="ChEBI" id="CHEBI:60240"/>
        <label>1</label>
    </ligand>
</feature>
<evidence type="ECO:0000256" key="2">
    <source>
        <dbReference type="ARBA" id="ARBA00022112"/>
    </source>
</evidence>
<feature type="binding site" evidence="4">
    <location>
        <position position="138"/>
    </location>
    <ligand>
        <name>a divalent metal cation</name>
        <dbReference type="ChEBI" id="CHEBI:60240"/>
        <label>1</label>
    </ligand>
</feature>
<dbReference type="GO" id="GO:0005737">
    <property type="term" value="C:cytoplasm"/>
    <property type="evidence" value="ECO:0007669"/>
    <property type="project" value="TreeGrafter"/>
</dbReference>
<comment type="caution">
    <text evidence="5">The sequence shown here is derived from an EMBL/GenBank/DDBJ whole genome shotgun (WGS) entry which is preliminary data.</text>
</comment>
<feature type="binding site" evidence="4">
    <location>
        <position position="94"/>
    </location>
    <ligand>
        <name>a divalent metal cation</name>
        <dbReference type="ChEBI" id="CHEBI:60240"/>
        <label>1</label>
    </ligand>
</feature>
<dbReference type="SUPFAM" id="SSF102705">
    <property type="entry name" value="NIF3 (NGG1p interacting factor 3)-like"/>
    <property type="match status" value="1"/>
</dbReference>
<dbReference type="GO" id="GO:0046872">
    <property type="term" value="F:metal ion binding"/>
    <property type="evidence" value="ECO:0007669"/>
    <property type="project" value="UniProtKB-KW"/>
</dbReference>
<feature type="binding site" evidence="4">
    <location>
        <position position="271"/>
    </location>
    <ligand>
        <name>a divalent metal cation</name>
        <dbReference type="ChEBI" id="CHEBI:60240"/>
        <label>1</label>
    </ligand>
</feature>
<dbReference type="PANTHER" id="PTHR13799:SF14">
    <property type="entry name" value="GTP CYCLOHYDROLASE 1 TYPE 2 HOMOLOG"/>
    <property type="match status" value="1"/>
</dbReference>
<dbReference type="Gene3D" id="3.40.1390.30">
    <property type="entry name" value="NIF3 (NGG1p interacting factor 3)-like"/>
    <property type="match status" value="2"/>
</dbReference>
<feature type="binding site" evidence="4">
    <location>
        <position position="95"/>
    </location>
    <ligand>
        <name>a divalent metal cation</name>
        <dbReference type="ChEBI" id="CHEBI:60240"/>
        <label>1</label>
    </ligand>
</feature>
<dbReference type="InterPro" id="IPR036069">
    <property type="entry name" value="DUF34/NIF3_sf"/>
</dbReference>
<reference evidence="6" key="1">
    <citation type="submission" date="2020-07" db="EMBL/GenBank/DDBJ databases">
        <authorList>
            <person name="Partida-Martinez L."/>
            <person name="Huntemann M."/>
            <person name="Clum A."/>
            <person name="Wang J."/>
            <person name="Palaniappan K."/>
            <person name="Ritter S."/>
            <person name="Chen I.-M."/>
            <person name="Stamatis D."/>
            <person name="Reddy T."/>
            <person name="O'Malley R."/>
            <person name="Daum C."/>
            <person name="Shapiro N."/>
            <person name="Ivanova N."/>
            <person name="Kyrpides N."/>
            <person name="Woyke T."/>
        </authorList>
    </citation>
    <scope>NUCLEOTIDE SEQUENCE [LARGE SCALE GENOMIC DNA]</scope>
    <source>
        <strain evidence="6">AT2.8</strain>
    </source>
</reference>
<protein>
    <recommendedName>
        <fullName evidence="2">GTP cyclohydrolase 1 type 2 homolog</fullName>
    </recommendedName>
</protein>
<sequence>MTELQELVSKLDIEFDIKAFGKDPSFSRFIPNAYDPLGFDWKFAFEKEFVELFNGLMLRGASKVERVFLAVFPNEYVLGRFLEEGNEGDLLFMHHPLFMECGDPKGKWGQGFLPIKEKYIMQMKKKKLSIYTCHIPMDCHKKLGTNVAIARALKAGIIERELLTEINNDFLLVCNIEKTNTDELVSTLKGIFEVPYVDFEGKNLNEIQRIAIVAGCGDKVDWMKEAERNGVQAYITGEVHCHIDNDYGKQRYKEMMEYASKTSMSLIGVSHSASEYLVHKTLMKNWFENNFDIKTVLIPQEKWWL</sequence>
<dbReference type="InterPro" id="IPR002678">
    <property type="entry name" value="DUF34/NIF3"/>
</dbReference>
<accession>A0A852TJC9</accession>
<evidence type="ECO:0000256" key="4">
    <source>
        <dbReference type="PIRSR" id="PIRSR602678-1"/>
    </source>
</evidence>
<reference evidence="6" key="2">
    <citation type="submission" date="2020-08" db="EMBL/GenBank/DDBJ databases">
        <title>The Agave Microbiome: Exploring the role of microbial communities in plant adaptations to desert environments.</title>
        <authorList>
            <person name="Partida-Martinez L.P."/>
        </authorList>
    </citation>
    <scope>NUCLEOTIDE SEQUENCE [LARGE SCALE GENOMIC DNA]</scope>
    <source>
        <strain evidence="6">AT2.8</strain>
    </source>
</reference>
<comment type="similarity">
    <text evidence="1">Belongs to the GTP cyclohydrolase I type 2/NIF3 family.</text>
</comment>
<dbReference type="GO" id="GO:0016787">
    <property type="term" value="F:hydrolase activity"/>
    <property type="evidence" value="ECO:0007669"/>
    <property type="project" value="UniProtKB-KW"/>
</dbReference>
<evidence type="ECO:0000313" key="5">
    <source>
        <dbReference type="EMBL" id="NYE08893.1"/>
    </source>
</evidence>